<dbReference type="GO" id="GO:0005886">
    <property type="term" value="C:plasma membrane"/>
    <property type="evidence" value="ECO:0007669"/>
    <property type="project" value="TreeGrafter"/>
</dbReference>
<evidence type="ECO:0000313" key="10">
    <source>
        <dbReference type="Proteomes" id="UP000002724"/>
    </source>
</evidence>
<proteinExistence type="inferred from homology"/>
<dbReference type="Pfam" id="PF00905">
    <property type="entry name" value="Transpeptidase"/>
    <property type="match status" value="1"/>
</dbReference>
<dbReference type="RefSeq" id="WP_012507880.1">
    <property type="nucleotide sequence ID" value="NC_011060.1"/>
</dbReference>
<reference evidence="9 10" key="1">
    <citation type="submission" date="2008-06" db="EMBL/GenBank/DDBJ databases">
        <title>Complete sequence of Pelodictyon phaeoclathratiforme BU-1.</title>
        <authorList>
            <consortium name="US DOE Joint Genome Institute"/>
            <person name="Lucas S."/>
            <person name="Copeland A."/>
            <person name="Lapidus A."/>
            <person name="Glavina del Rio T."/>
            <person name="Dalin E."/>
            <person name="Tice H."/>
            <person name="Bruce D."/>
            <person name="Goodwin L."/>
            <person name="Pitluck S."/>
            <person name="Schmutz J."/>
            <person name="Larimer F."/>
            <person name="Land M."/>
            <person name="Hauser L."/>
            <person name="Kyrpides N."/>
            <person name="Mikhailova N."/>
            <person name="Liu Z."/>
            <person name="Li T."/>
            <person name="Zhao F."/>
            <person name="Overmann J."/>
            <person name="Bryant D.A."/>
            <person name="Richardson P."/>
        </authorList>
    </citation>
    <scope>NUCLEOTIDE SEQUENCE [LARGE SCALE GENOMIC DNA]</scope>
    <source>
        <strain evidence="10">DSM 5477 / BU-1</strain>
    </source>
</reference>
<evidence type="ECO:0000256" key="1">
    <source>
        <dbReference type="ARBA" id="ARBA00001526"/>
    </source>
</evidence>
<evidence type="ECO:0000256" key="4">
    <source>
        <dbReference type="ARBA" id="ARBA00022729"/>
    </source>
</evidence>
<dbReference type="EMBL" id="CP001110">
    <property type="protein sequence ID" value="ACF43388.1"/>
    <property type="molecule type" value="Genomic_DNA"/>
</dbReference>
<dbReference type="eggNOG" id="COG2602">
    <property type="taxonomic scope" value="Bacteria"/>
</dbReference>
<sequence length="261" mass="28347" precursor="true">MKLLILLLLFFGVPTRSGAQEIDRTLFGALDTALVIVNRSSGAVTDVNPALSARRMSPCSTFKIYNTLIGLQLGLIKGADDPWYTWDGVHRDIDAWNGDLTLREAFRVSAVPAFQALARAIGPARMKTYIERIGYGNGDISAGIDTFWLPRKGKTGMLISAKEQVALLNKLLDGRLPFSGKHVKTLREVMLVAETPKGKLYGKTGSGKSADGKEELGWFVGFLESGGVEYVFACNITGGEHPTGKAARAIVENVFRSQNLL</sequence>
<dbReference type="HOGENOM" id="CLU_035412_2_0_10"/>
<dbReference type="EC" id="3.5.2.6" evidence="3"/>
<evidence type="ECO:0000256" key="2">
    <source>
        <dbReference type="ARBA" id="ARBA00007898"/>
    </source>
</evidence>
<evidence type="ECO:0000256" key="5">
    <source>
        <dbReference type="ARBA" id="ARBA00022801"/>
    </source>
</evidence>
<dbReference type="SUPFAM" id="SSF56601">
    <property type="entry name" value="beta-lactamase/transpeptidase-like"/>
    <property type="match status" value="1"/>
</dbReference>
<comment type="similarity">
    <text evidence="2">Belongs to the class-D beta-lactamase family.</text>
</comment>
<feature type="signal peptide" evidence="7">
    <location>
        <begin position="1"/>
        <end position="19"/>
    </location>
</feature>
<evidence type="ECO:0000256" key="3">
    <source>
        <dbReference type="ARBA" id="ARBA00012865"/>
    </source>
</evidence>
<dbReference type="InterPro" id="IPR001460">
    <property type="entry name" value="PCN-bd_Tpept"/>
</dbReference>
<keyword evidence="4 7" id="KW-0732">Signal</keyword>
<dbReference type="PANTHER" id="PTHR30627:SF6">
    <property type="entry name" value="BETA-LACTAMASE YBXI-RELATED"/>
    <property type="match status" value="1"/>
</dbReference>
<dbReference type="InterPro" id="IPR012338">
    <property type="entry name" value="Beta-lactam/transpept-like"/>
</dbReference>
<dbReference type="STRING" id="324925.Ppha_1109"/>
<dbReference type="GO" id="GO:0008658">
    <property type="term" value="F:penicillin binding"/>
    <property type="evidence" value="ECO:0007669"/>
    <property type="project" value="InterPro"/>
</dbReference>
<accession>B4SG77</accession>
<protein>
    <recommendedName>
        <fullName evidence="3">beta-lactamase</fullName>
        <ecNumber evidence="3">3.5.2.6</ecNumber>
    </recommendedName>
</protein>
<dbReference type="GO" id="GO:0046677">
    <property type="term" value="P:response to antibiotic"/>
    <property type="evidence" value="ECO:0007669"/>
    <property type="project" value="UniProtKB-KW"/>
</dbReference>
<dbReference type="InterPro" id="IPR050515">
    <property type="entry name" value="Beta-lactam/transpept"/>
</dbReference>
<gene>
    <name evidence="9" type="ordered locus">Ppha_1109</name>
</gene>
<dbReference type="GO" id="GO:0071555">
    <property type="term" value="P:cell wall organization"/>
    <property type="evidence" value="ECO:0007669"/>
    <property type="project" value="TreeGrafter"/>
</dbReference>
<dbReference type="Gene3D" id="3.40.710.10">
    <property type="entry name" value="DD-peptidase/beta-lactamase superfamily"/>
    <property type="match status" value="1"/>
</dbReference>
<keyword evidence="6" id="KW-0046">Antibiotic resistance</keyword>
<evidence type="ECO:0000259" key="8">
    <source>
        <dbReference type="Pfam" id="PF00905"/>
    </source>
</evidence>
<evidence type="ECO:0000313" key="9">
    <source>
        <dbReference type="EMBL" id="ACF43388.1"/>
    </source>
</evidence>
<dbReference type="AlphaFoldDB" id="B4SG77"/>
<feature type="domain" description="Penicillin-binding protein transpeptidase" evidence="8">
    <location>
        <begin position="46"/>
        <end position="255"/>
    </location>
</feature>
<comment type="catalytic activity">
    <reaction evidence="1">
        <text>a beta-lactam + H2O = a substituted beta-amino acid</text>
        <dbReference type="Rhea" id="RHEA:20401"/>
        <dbReference type="ChEBI" id="CHEBI:15377"/>
        <dbReference type="ChEBI" id="CHEBI:35627"/>
        <dbReference type="ChEBI" id="CHEBI:140347"/>
        <dbReference type="EC" id="3.5.2.6"/>
    </reaction>
</comment>
<dbReference type="GO" id="GO:0008800">
    <property type="term" value="F:beta-lactamase activity"/>
    <property type="evidence" value="ECO:0007669"/>
    <property type="project" value="UniProtKB-EC"/>
</dbReference>
<organism evidence="9 10">
    <name type="scientific">Pelodictyon phaeoclathratiforme (strain DSM 5477 / BU-1)</name>
    <dbReference type="NCBI Taxonomy" id="324925"/>
    <lineage>
        <taxon>Bacteria</taxon>
        <taxon>Pseudomonadati</taxon>
        <taxon>Chlorobiota</taxon>
        <taxon>Chlorobiia</taxon>
        <taxon>Chlorobiales</taxon>
        <taxon>Chlorobiaceae</taxon>
        <taxon>Chlorobium/Pelodictyon group</taxon>
        <taxon>Pelodictyon</taxon>
    </lineage>
</organism>
<evidence type="ECO:0000256" key="7">
    <source>
        <dbReference type="SAM" id="SignalP"/>
    </source>
</evidence>
<name>B4SG77_PELPB</name>
<dbReference type="KEGG" id="pph:Ppha_1109"/>
<evidence type="ECO:0000256" key="6">
    <source>
        <dbReference type="ARBA" id="ARBA00023251"/>
    </source>
</evidence>
<dbReference type="PANTHER" id="PTHR30627">
    <property type="entry name" value="PEPTIDOGLYCAN D,D-TRANSPEPTIDASE"/>
    <property type="match status" value="1"/>
</dbReference>
<dbReference type="Proteomes" id="UP000002724">
    <property type="component" value="Chromosome"/>
</dbReference>
<keyword evidence="10" id="KW-1185">Reference proteome</keyword>
<dbReference type="OrthoDB" id="9762883at2"/>
<feature type="chain" id="PRO_5002825963" description="beta-lactamase" evidence="7">
    <location>
        <begin position="20"/>
        <end position="261"/>
    </location>
</feature>
<keyword evidence="5 9" id="KW-0378">Hydrolase</keyword>